<evidence type="ECO:0000256" key="2">
    <source>
        <dbReference type="ARBA" id="ARBA00012438"/>
    </source>
</evidence>
<dbReference type="EC" id="2.7.13.3" evidence="2"/>
<comment type="catalytic activity">
    <reaction evidence="1">
        <text>ATP + protein L-histidine = ADP + protein N-phospho-L-histidine.</text>
        <dbReference type="EC" id="2.7.13.3"/>
    </reaction>
</comment>
<dbReference type="Gene3D" id="1.10.287.130">
    <property type="match status" value="1"/>
</dbReference>
<evidence type="ECO:0000259" key="8">
    <source>
        <dbReference type="PROSITE" id="PS50109"/>
    </source>
</evidence>
<evidence type="ECO:0000256" key="6">
    <source>
        <dbReference type="ARBA" id="ARBA00023012"/>
    </source>
</evidence>
<dbReference type="CDD" id="cd16922">
    <property type="entry name" value="HATPase_EvgS-ArcB-TorS-like"/>
    <property type="match status" value="1"/>
</dbReference>
<dbReference type="PANTHER" id="PTHR43711:SF31">
    <property type="entry name" value="HISTIDINE KINASE"/>
    <property type="match status" value="1"/>
</dbReference>
<dbReference type="EMBL" id="CZBI01000004">
    <property type="protein sequence ID" value="CUQ26437.1"/>
    <property type="molecule type" value="Genomic_DNA"/>
</dbReference>
<dbReference type="InterPro" id="IPR000700">
    <property type="entry name" value="PAS-assoc_C"/>
</dbReference>
<keyword evidence="7" id="KW-0472">Membrane</keyword>
<keyword evidence="5 10" id="KW-0418">Kinase</keyword>
<dbReference type="InterPro" id="IPR036097">
    <property type="entry name" value="HisK_dim/P_sf"/>
</dbReference>
<dbReference type="Gene3D" id="3.30.565.10">
    <property type="entry name" value="Histidine kinase-like ATPase, C-terminal domain"/>
    <property type="match status" value="1"/>
</dbReference>
<reference evidence="10 11" key="1">
    <citation type="submission" date="2015-09" db="EMBL/GenBank/DDBJ databases">
        <authorList>
            <consortium name="Pathogen Informatics"/>
        </authorList>
    </citation>
    <scope>NUCLEOTIDE SEQUENCE [LARGE SCALE GENOMIC DNA]</scope>
    <source>
        <strain evidence="10 11">2789STDY5834945</strain>
    </source>
</reference>
<dbReference type="FunFam" id="3.30.565.10:FF:000006">
    <property type="entry name" value="Sensor histidine kinase WalK"/>
    <property type="match status" value="1"/>
</dbReference>
<dbReference type="AlphaFoldDB" id="A0A174V2A9"/>
<gene>
    <name evidence="10" type="primary">arcB_7</name>
    <name evidence="10" type="ORF">ERS852557_03246</name>
</gene>
<evidence type="ECO:0000256" key="3">
    <source>
        <dbReference type="ARBA" id="ARBA00022553"/>
    </source>
</evidence>
<dbReference type="PROSITE" id="PS50113">
    <property type="entry name" value="PAC"/>
    <property type="match status" value="1"/>
</dbReference>
<evidence type="ECO:0000256" key="5">
    <source>
        <dbReference type="ARBA" id="ARBA00022777"/>
    </source>
</evidence>
<dbReference type="InterPro" id="IPR003661">
    <property type="entry name" value="HisK_dim/P_dom"/>
</dbReference>
<dbReference type="SUPFAM" id="SSF55874">
    <property type="entry name" value="ATPase domain of HSP90 chaperone/DNA topoisomerase II/histidine kinase"/>
    <property type="match status" value="1"/>
</dbReference>
<dbReference type="CDD" id="cd00082">
    <property type="entry name" value="HisKA"/>
    <property type="match status" value="1"/>
</dbReference>
<keyword evidence="6" id="KW-0902">Two-component regulatory system</keyword>
<keyword evidence="4 10" id="KW-0808">Transferase</keyword>
<evidence type="ECO:0000313" key="10">
    <source>
        <dbReference type="EMBL" id="CUQ26437.1"/>
    </source>
</evidence>
<evidence type="ECO:0000256" key="1">
    <source>
        <dbReference type="ARBA" id="ARBA00000085"/>
    </source>
</evidence>
<dbReference type="InterPro" id="IPR003594">
    <property type="entry name" value="HATPase_dom"/>
</dbReference>
<dbReference type="InterPro" id="IPR036890">
    <property type="entry name" value="HATPase_C_sf"/>
</dbReference>
<feature type="transmembrane region" description="Helical" evidence="7">
    <location>
        <begin position="188"/>
        <end position="207"/>
    </location>
</feature>
<organism evidence="10 11">
    <name type="scientific">Bacteroides thetaiotaomicron</name>
    <dbReference type="NCBI Taxonomy" id="818"/>
    <lineage>
        <taxon>Bacteria</taxon>
        <taxon>Pseudomonadati</taxon>
        <taxon>Bacteroidota</taxon>
        <taxon>Bacteroidia</taxon>
        <taxon>Bacteroidales</taxon>
        <taxon>Bacteroidaceae</taxon>
        <taxon>Bacteroides</taxon>
    </lineage>
</organism>
<keyword evidence="3" id="KW-0597">Phosphoprotein</keyword>
<evidence type="ECO:0000259" key="9">
    <source>
        <dbReference type="PROSITE" id="PS50113"/>
    </source>
</evidence>
<dbReference type="SMART" id="SM00388">
    <property type="entry name" value="HisKA"/>
    <property type="match status" value="1"/>
</dbReference>
<feature type="domain" description="Histidine kinase" evidence="8">
    <location>
        <begin position="501"/>
        <end position="715"/>
    </location>
</feature>
<name>A0A174V2A9_BACT4</name>
<proteinExistence type="predicted"/>
<dbReference type="Pfam" id="PF02518">
    <property type="entry name" value="HATPase_c"/>
    <property type="match status" value="1"/>
</dbReference>
<dbReference type="PROSITE" id="PS50109">
    <property type="entry name" value="HIS_KIN"/>
    <property type="match status" value="1"/>
</dbReference>
<dbReference type="Gene3D" id="3.30.450.20">
    <property type="entry name" value="PAS domain"/>
    <property type="match status" value="2"/>
</dbReference>
<dbReference type="PANTHER" id="PTHR43711">
    <property type="entry name" value="TWO-COMPONENT HISTIDINE KINASE"/>
    <property type="match status" value="1"/>
</dbReference>
<evidence type="ECO:0000256" key="7">
    <source>
        <dbReference type="SAM" id="Phobius"/>
    </source>
</evidence>
<accession>A0A174V2A9</accession>
<dbReference type="SUPFAM" id="SSF47384">
    <property type="entry name" value="Homodimeric domain of signal transducing histidine kinase"/>
    <property type="match status" value="1"/>
</dbReference>
<dbReference type="Proteomes" id="UP000095541">
    <property type="component" value="Unassembled WGS sequence"/>
</dbReference>
<dbReference type="SMART" id="SM00387">
    <property type="entry name" value="HATPase_c"/>
    <property type="match status" value="1"/>
</dbReference>
<evidence type="ECO:0000313" key="11">
    <source>
        <dbReference type="Proteomes" id="UP000095541"/>
    </source>
</evidence>
<feature type="domain" description="PAC" evidence="9">
    <location>
        <begin position="426"/>
        <end position="483"/>
    </location>
</feature>
<sequence>MEARITRKTAALAIFLISAFQTYIYAGRPSSCQLLIINSCTENCLWSDDFMAPVYKEFRVQNSPVDICAEHMELMATVVPDMRKQVFMSDRRWISAQCRKEAEEVMPFLLIGGYFWTDSEIKKHLLPVIKSRLDGASHPHRVETAAMGTPPSVINYADYVESGLLLGLCPDDTVFCMKPPTFFERNKYYLALFFSLMALAVIYVIWLRRALHERSRRLEIMRSYSSLVENMPVLYARVELIFDPGGRIIDYVYREVNPTFEKYILPKEKILGKKYSELNPDYSPELPDRYSELNDNRQITFQYYLEKTKTHLTVISIHSKTKGCVDVFGVDNTELVLTQQMLKSTNHKLSAALDAADMTPWKWDLRTGLLSCNVSHDLYVTEEEVTHDGNLIIVPTSACFAKICDEDRERVRDAFERLANGETQKMREEYRVGRQWLPSPQQNEWVEVRAAVDERDANGKPLSLIGTSMTVTQRKEMEEALVQAKVKAEEANTLKSSFLANISHEIRTPLNAIVGFSSLLVSAERGISEEKQEYINIIENNNTLLLQLISDVLDLSKIEAGTMEFDYAPVDVHGLFIELEDTFRLRNKKSGICICYHRRTTECVVKADRNRLVQVMMNLMNNAVKFTGEGSIEFGFDVREDGFLHFYVTDTGCGIPEERLEDIFGNFVKLNSFVQGTGLGLTICRAIVEKMGGKIGAVSRLGQGSTFWFTLPYTASEEKV</sequence>
<dbReference type="Pfam" id="PF00512">
    <property type="entry name" value="HisKA"/>
    <property type="match status" value="1"/>
</dbReference>
<dbReference type="PRINTS" id="PR00344">
    <property type="entry name" value="BCTRLSENSOR"/>
</dbReference>
<keyword evidence="7" id="KW-1133">Transmembrane helix</keyword>
<dbReference type="InterPro" id="IPR005467">
    <property type="entry name" value="His_kinase_dom"/>
</dbReference>
<dbReference type="InterPro" id="IPR004358">
    <property type="entry name" value="Sig_transdc_His_kin-like_C"/>
</dbReference>
<keyword evidence="7" id="KW-0812">Transmembrane</keyword>
<evidence type="ECO:0000256" key="4">
    <source>
        <dbReference type="ARBA" id="ARBA00022679"/>
    </source>
</evidence>
<dbReference type="GO" id="GO:0000155">
    <property type="term" value="F:phosphorelay sensor kinase activity"/>
    <property type="evidence" value="ECO:0007669"/>
    <property type="project" value="InterPro"/>
</dbReference>
<dbReference type="InterPro" id="IPR050736">
    <property type="entry name" value="Sensor_HK_Regulatory"/>
</dbReference>
<dbReference type="RefSeq" id="WP_055220097.1">
    <property type="nucleotide sequence ID" value="NZ_CZBI01000004.1"/>
</dbReference>
<protein>
    <recommendedName>
        <fullName evidence="2">histidine kinase</fullName>
        <ecNumber evidence="2">2.7.13.3</ecNumber>
    </recommendedName>
</protein>